<proteinExistence type="predicted"/>
<gene>
    <name evidence="1" type="ORF">JF922_04250</name>
</gene>
<dbReference type="RefSeq" id="WP_338199388.1">
    <property type="nucleotide sequence ID" value="NZ_JAEKNR010000050.1"/>
</dbReference>
<protein>
    <submittedName>
        <fullName evidence="1">Uncharacterized protein</fullName>
    </submittedName>
</protein>
<dbReference type="Proteomes" id="UP000612893">
    <property type="component" value="Unassembled WGS sequence"/>
</dbReference>
<comment type="caution">
    <text evidence="1">The sequence shown here is derived from an EMBL/GenBank/DDBJ whole genome shotgun (WGS) entry which is preliminary data.</text>
</comment>
<sequence>MSERADLALGWRLWRVRAGLLRSWAVDYAWEVGENSASCFAPWRDCPSSPGRRCRCGFWALYSPHDCLRRARDDPNERVSVLGLVRAWGELAIHGQEGFRAEKAAVACLFTDWPWDEPMLMDNRGATWLRRFRRRFLQLAAPESDPTRPSQLQTAAARYGVPLVSLRHAVDYGLLQELGTEPDTCRQVAAWLSGGKA</sequence>
<dbReference type="AlphaFoldDB" id="A0A934K5Y9"/>
<name>A0A934K5Y9_9BACT</name>
<keyword evidence="2" id="KW-1185">Reference proteome</keyword>
<evidence type="ECO:0000313" key="2">
    <source>
        <dbReference type="Proteomes" id="UP000612893"/>
    </source>
</evidence>
<reference evidence="1" key="1">
    <citation type="submission" date="2020-10" db="EMBL/GenBank/DDBJ databases">
        <title>Ca. Dormibacterota MAGs.</title>
        <authorList>
            <person name="Montgomery K."/>
        </authorList>
    </citation>
    <scope>NUCLEOTIDE SEQUENCE [LARGE SCALE GENOMIC DNA]</scope>
    <source>
        <strain evidence="1">SC8812_S17_10</strain>
    </source>
</reference>
<organism evidence="1 2">
    <name type="scientific">Candidatus Nephthysia bennettiae</name>
    <dbReference type="NCBI Taxonomy" id="3127016"/>
    <lineage>
        <taxon>Bacteria</taxon>
        <taxon>Bacillati</taxon>
        <taxon>Candidatus Dormiibacterota</taxon>
        <taxon>Candidatus Dormibacteria</taxon>
        <taxon>Candidatus Dormibacterales</taxon>
        <taxon>Candidatus Dormibacteraceae</taxon>
        <taxon>Candidatus Nephthysia</taxon>
    </lineage>
</organism>
<evidence type="ECO:0000313" key="1">
    <source>
        <dbReference type="EMBL" id="MBJ7597283.1"/>
    </source>
</evidence>
<accession>A0A934K5Y9</accession>
<dbReference type="EMBL" id="JAEKNR010000050">
    <property type="protein sequence ID" value="MBJ7597283.1"/>
    <property type="molecule type" value="Genomic_DNA"/>
</dbReference>